<organism evidence="1 2">
    <name type="scientific">Vararia minispora EC-137</name>
    <dbReference type="NCBI Taxonomy" id="1314806"/>
    <lineage>
        <taxon>Eukaryota</taxon>
        <taxon>Fungi</taxon>
        <taxon>Dikarya</taxon>
        <taxon>Basidiomycota</taxon>
        <taxon>Agaricomycotina</taxon>
        <taxon>Agaricomycetes</taxon>
        <taxon>Russulales</taxon>
        <taxon>Lachnocladiaceae</taxon>
        <taxon>Vararia</taxon>
    </lineage>
</organism>
<name>A0ACB8QT11_9AGAM</name>
<gene>
    <name evidence="1" type="ORF">K488DRAFT_83745</name>
</gene>
<proteinExistence type="predicted"/>
<accession>A0ACB8QT11</accession>
<protein>
    <submittedName>
        <fullName evidence="1">Uncharacterized protein</fullName>
    </submittedName>
</protein>
<evidence type="ECO:0000313" key="1">
    <source>
        <dbReference type="EMBL" id="KAI0034680.1"/>
    </source>
</evidence>
<dbReference type="Proteomes" id="UP000814128">
    <property type="component" value="Unassembled WGS sequence"/>
</dbReference>
<comment type="caution">
    <text evidence="1">The sequence shown here is derived from an EMBL/GenBank/DDBJ whole genome shotgun (WGS) entry which is preliminary data.</text>
</comment>
<evidence type="ECO:0000313" key="2">
    <source>
        <dbReference type="Proteomes" id="UP000814128"/>
    </source>
</evidence>
<reference evidence="1" key="2">
    <citation type="journal article" date="2022" name="New Phytol.">
        <title>Evolutionary transition to the ectomycorrhizal habit in the genomes of a hyperdiverse lineage of mushroom-forming fungi.</title>
        <authorList>
            <person name="Looney B."/>
            <person name="Miyauchi S."/>
            <person name="Morin E."/>
            <person name="Drula E."/>
            <person name="Courty P.E."/>
            <person name="Kohler A."/>
            <person name="Kuo A."/>
            <person name="LaButti K."/>
            <person name="Pangilinan J."/>
            <person name="Lipzen A."/>
            <person name="Riley R."/>
            <person name="Andreopoulos W."/>
            <person name="He G."/>
            <person name="Johnson J."/>
            <person name="Nolan M."/>
            <person name="Tritt A."/>
            <person name="Barry K.W."/>
            <person name="Grigoriev I.V."/>
            <person name="Nagy L.G."/>
            <person name="Hibbett D."/>
            <person name="Henrissat B."/>
            <person name="Matheny P.B."/>
            <person name="Labbe J."/>
            <person name="Martin F.M."/>
        </authorList>
    </citation>
    <scope>NUCLEOTIDE SEQUENCE</scope>
    <source>
        <strain evidence="1">EC-137</strain>
    </source>
</reference>
<sequence length="447" mass="47105">MARALLEGWWTRRLWTLLASSALFLPTTRAIQIFDALLGRRSRASDFNGNLPEPVSSTHAVFLRDGGPNKAGGSINKGSSGDGEGGNSRNSNSGSGSKGNEPSGQGNNGGKGSTFPPSSSSGASMLASSASTTSSLPSATAPSANNTTTNPSMVPCPLSIQLFCFDNNDPRITYSEGWSLETDPTSGRTLHASNITGSSLSLNFTGAGVIVFGFTGENGGRAVASYIVDGQDPFVPPVPSSSTPALLPLFAHFLTPDFMQQQQQQQQPQFASFELIVKVGNVSDQTVSSDFVLSHVIALPLPGPGSASGKPAGAADTKPNSQTPRRSPNDAAIVGGILGGIVSLLVGIIVWLVMRQRKRTGGRMMLWRRNFPARSFPPHFTSLTPSTFILAHRGVTETEPSEKRWERSDIRTRLTAPSVGKPNNFTGSHTSIYLPAGLSEYIDTTPG</sequence>
<dbReference type="EMBL" id="MU273496">
    <property type="protein sequence ID" value="KAI0034680.1"/>
    <property type="molecule type" value="Genomic_DNA"/>
</dbReference>
<reference evidence="1" key="1">
    <citation type="submission" date="2021-02" db="EMBL/GenBank/DDBJ databases">
        <authorList>
            <consortium name="DOE Joint Genome Institute"/>
            <person name="Ahrendt S."/>
            <person name="Looney B.P."/>
            <person name="Miyauchi S."/>
            <person name="Morin E."/>
            <person name="Drula E."/>
            <person name="Courty P.E."/>
            <person name="Chicoki N."/>
            <person name="Fauchery L."/>
            <person name="Kohler A."/>
            <person name="Kuo A."/>
            <person name="Labutti K."/>
            <person name="Pangilinan J."/>
            <person name="Lipzen A."/>
            <person name="Riley R."/>
            <person name="Andreopoulos W."/>
            <person name="He G."/>
            <person name="Johnson J."/>
            <person name="Barry K.W."/>
            <person name="Grigoriev I.V."/>
            <person name="Nagy L."/>
            <person name="Hibbett D."/>
            <person name="Henrissat B."/>
            <person name="Matheny P.B."/>
            <person name="Labbe J."/>
            <person name="Martin F."/>
        </authorList>
    </citation>
    <scope>NUCLEOTIDE SEQUENCE</scope>
    <source>
        <strain evidence="1">EC-137</strain>
    </source>
</reference>
<keyword evidence="2" id="KW-1185">Reference proteome</keyword>